<evidence type="ECO:0000256" key="1">
    <source>
        <dbReference type="ARBA" id="ARBA00004196"/>
    </source>
</evidence>
<feature type="signal peptide" evidence="5">
    <location>
        <begin position="1"/>
        <end position="29"/>
    </location>
</feature>
<evidence type="ECO:0000259" key="6">
    <source>
        <dbReference type="Pfam" id="PF04234"/>
    </source>
</evidence>
<dbReference type="EMBL" id="PNYA01000034">
    <property type="protein sequence ID" value="PMS15190.1"/>
    <property type="molecule type" value="Genomic_DNA"/>
</dbReference>
<organism evidence="7 8">
    <name type="scientific">Trinickia dabaoshanensis</name>
    <dbReference type="NCBI Taxonomy" id="564714"/>
    <lineage>
        <taxon>Bacteria</taxon>
        <taxon>Pseudomonadati</taxon>
        <taxon>Pseudomonadota</taxon>
        <taxon>Betaproteobacteria</taxon>
        <taxon>Burkholderiales</taxon>
        <taxon>Burkholderiaceae</taxon>
        <taxon>Trinickia</taxon>
    </lineage>
</organism>
<accession>A0A2N7VDF3</accession>
<gene>
    <name evidence="7" type="ORF">C0Z18_28130</name>
</gene>
<dbReference type="Proteomes" id="UP000235616">
    <property type="component" value="Unassembled WGS sequence"/>
</dbReference>
<dbReference type="GO" id="GO:0042597">
    <property type="term" value="C:periplasmic space"/>
    <property type="evidence" value="ECO:0007669"/>
    <property type="project" value="InterPro"/>
</dbReference>
<dbReference type="InterPro" id="IPR007348">
    <property type="entry name" value="CopC_dom"/>
</dbReference>
<dbReference type="SUPFAM" id="SSF81296">
    <property type="entry name" value="E set domains"/>
    <property type="match status" value="1"/>
</dbReference>
<keyword evidence="3 5" id="KW-0732">Signal</keyword>
<dbReference type="PANTHER" id="PTHR34820:SF4">
    <property type="entry name" value="INNER MEMBRANE PROTEIN YEBZ"/>
    <property type="match status" value="1"/>
</dbReference>
<dbReference type="InterPro" id="IPR014756">
    <property type="entry name" value="Ig_E-set"/>
</dbReference>
<dbReference type="GO" id="GO:0005886">
    <property type="term" value="C:plasma membrane"/>
    <property type="evidence" value="ECO:0007669"/>
    <property type="project" value="TreeGrafter"/>
</dbReference>
<keyword evidence="2" id="KW-0479">Metal-binding</keyword>
<comment type="caution">
    <text evidence="7">The sequence shown here is derived from an EMBL/GenBank/DDBJ whole genome shotgun (WGS) entry which is preliminary data.</text>
</comment>
<feature type="domain" description="CopC" evidence="6">
    <location>
        <begin position="28"/>
        <end position="123"/>
    </location>
</feature>
<protein>
    <submittedName>
        <fullName evidence="7">Copper resistance protein</fullName>
    </submittedName>
</protein>
<dbReference type="GO" id="GO:0030313">
    <property type="term" value="C:cell envelope"/>
    <property type="evidence" value="ECO:0007669"/>
    <property type="project" value="UniProtKB-SubCell"/>
</dbReference>
<evidence type="ECO:0000313" key="7">
    <source>
        <dbReference type="EMBL" id="PMS15190.1"/>
    </source>
</evidence>
<dbReference type="InterPro" id="IPR032694">
    <property type="entry name" value="CopC/D"/>
</dbReference>
<dbReference type="AlphaFoldDB" id="A0A2N7VDF3"/>
<dbReference type="Gene3D" id="2.60.40.1220">
    <property type="match status" value="1"/>
</dbReference>
<evidence type="ECO:0000256" key="5">
    <source>
        <dbReference type="SAM" id="SignalP"/>
    </source>
</evidence>
<evidence type="ECO:0000256" key="2">
    <source>
        <dbReference type="ARBA" id="ARBA00022723"/>
    </source>
</evidence>
<comment type="subcellular location">
    <subcellularLocation>
        <location evidence="1">Cell envelope</location>
    </subcellularLocation>
</comment>
<proteinExistence type="predicted"/>
<dbReference type="GO" id="GO:0006825">
    <property type="term" value="P:copper ion transport"/>
    <property type="evidence" value="ECO:0007669"/>
    <property type="project" value="InterPro"/>
</dbReference>
<dbReference type="GO" id="GO:0005507">
    <property type="term" value="F:copper ion binding"/>
    <property type="evidence" value="ECO:0007669"/>
    <property type="project" value="InterPro"/>
</dbReference>
<dbReference type="OrthoDB" id="9796814at2"/>
<name>A0A2N7VDF3_9BURK</name>
<sequence>MKTSSTSLCTRIFAAALLLACSQWASAHAHPKQQTPGAGQSVGTDTKQVSIEFDDALEPAFSSIKVTDATGADSTNGKSGVDPNDKKHMTVALGTLKPGVYTVAWVAVAADGHRTQGHYAFVVK</sequence>
<reference evidence="7 8" key="1">
    <citation type="submission" date="2018-01" db="EMBL/GenBank/DDBJ databases">
        <title>Whole genome analyses suggest that Burkholderia sensu lato contains two further novel genera in the rhizoxinica-symbiotica group Mycetohabitans gen. nov., and Trinickia gen. nov.: implications for the evolution of diazotrophy and nodulation in the Burkholderiaceae.</title>
        <authorList>
            <person name="Estrada-de los Santos P."/>
            <person name="Palmer M."/>
            <person name="Chavez-Ramirez B."/>
            <person name="Beukes C."/>
            <person name="Steenkamp E.T."/>
            <person name="Hirsch A.M."/>
            <person name="Manyaka P."/>
            <person name="Maluk M."/>
            <person name="Lafos M."/>
            <person name="Crook M."/>
            <person name="Gross E."/>
            <person name="Simon M.F."/>
            <person name="Bueno dos Reis Junior F."/>
            <person name="Poole P.S."/>
            <person name="Venter S.N."/>
            <person name="James E.K."/>
        </authorList>
    </citation>
    <scope>NUCLEOTIDE SEQUENCE [LARGE SCALE GENOMIC DNA]</scope>
    <source>
        <strain evidence="7 8">GIMN1.004</strain>
    </source>
</reference>
<evidence type="ECO:0000256" key="4">
    <source>
        <dbReference type="ARBA" id="ARBA00023008"/>
    </source>
</evidence>
<evidence type="ECO:0000313" key="8">
    <source>
        <dbReference type="Proteomes" id="UP000235616"/>
    </source>
</evidence>
<dbReference type="Pfam" id="PF04234">
    <property type="entry name" value="CopC"/>
    <property type="match status" value="1"/>
</dbReference>
<keyword evidence="8" id="KW-1185">Reference proteome</keyword>
<feature type="chain" id="PRO_5014828076" evidence="5">
    <location>
        <begin position="30"/>
        <end position="124"/>
    </location>
</feature>
<dbReference type="GO" id="GO:0046688">
    <property type="term" value="P:response to copper ion"/>
    <property type="evidence" value="ECO:0007669"/>
    <property type="project" value="InterPro"/>
</dbReference>
<dbReference type="InterPro" id="IPR014755">
    <property type="entry name" value="Cu-Rt/internalin_Ig-like"/>
</dbReference>
<dbReference type="PANTHER" id="PTHR34820">
    <property type="entry name" value="INNER MEMBRANE PROTEIN YEBZ"/>
    <property type="match status" value="1"/>
</dbReference>
<evidence type="ECO:0000256" key="3">
    <source>
        <dbReference type="ARBA" id="ARBA00022729"/>
    </source>
</evidence>
<keyword evidence="4" id="KW-0186">Copper</keyword>
<dbReference type="RefSeq" id="WP_102648722.1">
    <property type="nucleotide sequence ID" value="NZ_PNYA01000034.1"/>
</dbReference>